<evidence type="ECO:0000256" key="4">
    <source>
        <dbReference type="PIRSR" id="PIRSR004846-1"/>
    </source>
</evidence>
<keyword evidence="4" id="KW-0500">Molybdenum</keyword>
<feature type="binding site" evidence="4">
    <location>
        <position position="68"/>
    </location>
    <ligand>
        <name>molybdate</name>
        <dbReference type="ChEBI" id="CHEBI:36264"/>
    </ligand>
</feature>
<evidence type="ECO:0000256" key="3">
    <source>
        <dbReference type="ARBA" id="ARBA00022729"/>
    </source>
</evidence>
<dbReference type="STRING" id="1255658.FM114_01360"/>
<dbReference type="RefSeq" id="WP_094763400.1">
    <property type="nucleotide sequence ID" value="NZ_FUKQ01000006.1"/>
</dbReference>
<dbReference type="CDD" id="cd13538">
    <property type="entry name" value="PBP2_ModA_like_1"/>
    <property type="match status" value="1"/>
</dbReference>
<dbReference type="Pfam" id="PF13531">
    <property type="entry name" value="SBP_bac_11"/>
    <property type="match status" value="1"/>
</dbReference>
<dbReference type="GO" id="GO:0015689">
    <property type="term" value="P:molybdate ion transport"/>
    <property type="evidence" value="ECO:0007669"/>
    <property type="project" value="InterPro"/>
</dbReference>
<evidence type="ECO:0000313" key="6">
    <source>
        <dbReference type="EMBL" id="SJN18182.1"/>
    </source>
</evidence>
<name>A0A1R4IE98_9ACTN</name>
<comment type="similarity">
    <text evidence="1">Belongs to the bacterial solute-binding protein ModA family.</text>
</comment>
<sequence length="252" mass="25490">MPRRHLAAAAALCLLLPLTACAPGGAEQERTTLNVFAAASLKSTFSTIAKDFEASHPGTTVALSFNGSSTLVTQIKEGAPADVFASADEKNMTKATDGKLVTGSPKVFATNVLTLAVAPGNPLELTGLDKSLDGRKLVICAEGVPCGNATAKLSTALGATLKPVSAEQSVTDVLGKVTSGEADAGVVYVTDVTSASGKASAVSIKGAEKAVNRYPIAVTSSSKRAELAQQFVDAVTAEPGQQVLTDAGFGKP</sequence>
<feature type="binding site" evidence="4">
    <location>
        <position position="40"/>
    </location>
    <ligand>
        <name>molybdate</name>
        <dbReference type="ChEBI" id="CHEBI:36264"/>
    </ligand>
</feature>
<dbReference type="PIRSF" id="PIRSF004846">
    <property type="entry name" value="ModA"/>
    <property type="match status" value="1"/>
</dbReference>
<evidence type="ECO:0000256" key="5">
    <source>
        <dbReference type="SAM" id="SignalP"/>
    </source>
</evidence>
<dbReference type="SUPFAM" id="SSF53850">
    <property type="entry name" value="Periplasmic binding protein-like II"/>
    <property type="match status" value="1"/>
</dbReference>
<dbReference type="InterPro" id="IPR050682">
    <property type="entry name" value="ModA/WtpA"/>
</dbReference>
<feature type="signal peptide" evidence="5">
    <location>
        <begin position="1"/>
        <end position="22"/>
    </location>
</feature>
<protein>
    <submittedName>
        <fullName evidence="6">Molybdenum ABC transporter, periplasmic molybdenum-binding protein ModA (TC 3.A.1.8.1)</fullName>
    </submittedName>
</protein>
<dbReference type="EMBL" id="FUKQ01000006">
    <property type="protein sequence ID" value="SJN18182.1"/>
    <property type="molecule type" value="Genomic_DNA"/>
</dbReference>
<dbReference type="NCBIfam" id="TIGR01256">
    <property type="entry name" value="modA"/>
    <property type="match status" value="1"/>
</dbReference>
<keyword evidence="2 4" id="KW-0479">Metal-binding</keyword>
<dbReference type="GO" id="GO:0046872">
    <property type="term" value="F:metal ion binding"/>
    <property type="evidence" value="ECO:0007669"/>
    <property type="project" value="UniProtKB-KW"/>
</dbReference>
<dbReference type="Proteomes" id="UP000188342">
    <property type="component" value="Unassembled WGS sequence"/>
</dbReference>
<dbReference type="PANTHER" id="PTHR30632">
    <property type="entry name" value="MOLYBDATE-BINDING PERIPLASMIC PROTEIN"/>
    <property type="match status" value="1"/>
</dbReference>
<feature type="chain" id="PRO_5012390581" evidence="5">
    <location>
        <begin position="23"/>
        <end position="252"/>
    </location>
</feature>
<keyword evidence="3 5" id="KW-0732">Signal</keyword>
<evidence type="ECO:0000256" key="1">
    <source>
        <dbReference type="ARBA" id="ARBA00009175"/>
    </source>
</evidence>
<feature type="binding site" evidence="4">
    <location>
        <position position="188"/>
    </location>
    <ligand>
        <name>molybdate</name>
        <dbReference type="ChEBI" id="CHEBI:36264"/>
    </ligand>
</feature>
<dbReference type="AlphaFoldDB" id="A0A1R4IE98"/>
<dbReference type="PANTHER" id="PTHR30632:SF0">
    <property type="entry name" value="SULFATE-BINDING PROTEIN"/>
    <property type="match status" value="1"/>
</dbReference>
<proteinExistence type="inferred from homology"/>
<dbReference type="OrthoDB" id="9785015at2"/>
<dbReference type="Gene3D" id="3.40.190.10">
    <property type="entry name" value="Periplasmic binding protein-like II"/>
    <property type="match status" value="2"/>
</dbReference>
<accession>A0A1R4IE98</accession>
<organism evidence="6 7">
    <name type="scientific">Luteococcus japonicus LSP_Lj1</name>
    <dbReference type="NCBI Taxonomy" id="1255658"/>
    <lineage>
        <taxon>Bacteria</taxon>
        <taxon>Bacillati</taxon>
        <taxon>Actinomycetota</taxon>
        <taxon>Actinomycetes</taxon>
        <taxon>Propionibacteriales</taxon>
        <taxon>Propionibacteriaceae</taxon>
        <taxon>Luteococcus</taxon>
    </lineage>
</organism>
<keyword evidence="7" id="KW-1185">Reference proteome</keyword>
<evidence type="ECO:0000313" key="7">
    <source>
        <dbReference type="Proteomes" id="UP000188342"/>
    </source>
</evidence>
<evidence type="ECO:0000256" key="2">
    <source>
        <dbReference type="ARBA" id="ARBA00022723"/>
    </source>
</evidence>
<dbReference type="InterPro" id="IPR005950">
    <property type="entry name" value="ModA"/>
</dbReference>
<feature type="binding site" evidence="4">
    <location>
        <position position="170"/>
    </location>
    <ligand>
        <name>molybdate</name>
        <dbReference type="ChEBI" id="CHEBI:36264"/>
    </ligand>
</feature>
<reference evidence="6 7" key="1">
    <citation type="submission" date="2017-02" db="EMBL/GenBank/DDBJ databases">
        <authorList>
            <person name="Peterson S.W."/>
        </authorList>
    </citation>
    <scope>NUCLEOTIDE SEQUENCE [LARGE SCALE GENOMIC DNA]</scope>
    <source>
        <strain evidence="6 7">LSP_Lj1</strain>
    </source>
</reference>
<dbReference type="GO" id="GO:0030973">
    <property type="term" value="F:molybdate ion binding"/>
    <property type="evidence" value="ECO:0007669"/>
    <property type="project" value="TreeGrafter"/>
</dbReference>
<gene>
    <name evidence="6" type="ORF">FM114_01360</name>
</gene>